<feature type="compositionally biased region" description="Basic and acidic residues" evidence="1">
    <location>
        <begin position="206"/>
        <end position="216"/>
    </location>
</feature>
<name>A0ABR9EJT1_9GAMM</name>
<sequence>MAFYQLKTRKNRADRPTTHGITRRYNERTAFLKSAGVPIQRIYAESSPTRVGFDNEVLAYRVNAMVQSLLKTGEASLMGNYAKDYDTKKIYYSESGNHAEQQIFSSKNNGDISIYTERTPCGEYCDPMIRNDNRAWTVNYAVDTGMTGRAAIYREIKQSLANELKVSVSDLIVDTDITKVTLVKNDNRKEYNGNHYNKQKAKEKRSKMYKDYTDEY</sequence>
<dbReference type="EMBL" id="AQGV01000015">
    <property type="protein sequence ID" value="MBE0370520.1"/>
    <property type="molecule type" value="Genomic_DNA"/>
</dbReference>
<feature type="region of interest" description="Disordered" evidence="1">
    <location>
        <begin position="191"/>
        <end position="216"/>
    </location>
</feature>
<protein>
    <submittedName>
        <fullName evidence="2">Uncharacterized protein</fullName>
    </submittedName>
</protein>
<accession>A0ABR9EJT1</accession>
<evidence type="ECO:0000313" key="2">
    <source>
        <dbReference type="EMBL" id="MBE0370520.1"/>
    </source>
</evidence>
<keyword evidence="3" id="KW-1185">Reference proteome</keyword>
<dbReference type="RefSeq" id="WP_192509620.1">
    <property type="nucleotide sequence ID" value="NZ_AQGV01000015.1"/>
</dbReference>
<gene>
    <name evidence="2" type="ORF">PAUR_b0578</name>
</gene>
<dbReference type="Proteomes" id="UP000615755">
    <property type="component" value="Unassembled WGS sequence"/>
</dbReference>
<evidence type="ECO:0000256" key="1">
    <source>
        <dbReference type="SAM" id="MobiDB-lite"/>
    </source>
</evidence>
<proteinExistence type="predicted"/>
<reference evidence="2 3" key="1">
    <citation type="submission" date="2015-03" db="EMBL/GenBank/DDBJ databases">
        <title>Genome sequence of Pseudoalteromonas aurantia.</title>
        <authorList>
            <person name="Xie B.-B."/>
            <person name="Rong J.-C."/>
            <person name="Qin Q.-L."/>
            <person name="Zhang Y.-Z."/>
        </authorList>
    </citation>
    <scope>NUCLEOTIDE SEQUENCE [LARGE SCALE GENOMIC DNA]</scope>
    <source>
        <strain evidence="2 3">208</strain>
    </source>
</reference>
<comment type="caution">
    <text evidence="2">The sequence shown here is derived from an EMBL/GenBank/DDBJ whole genome shotgun (WGS) entry which is preliminary data.</text>
</comment>
<evidence type="ECO:0000313" key="3">
    <source>
        <dbReference type="Proteomes" id="UP000615755"/>
    </source>
</evidence>
<organism evidence="2 3">
    <name type="scientific">Pseudoalteromonas aurantia 208</name>
    <dbReference type="NCBI Taxonomy" id="1314867"/>
    <lineage>
        <taxon>Bacteria</taxon>
        <taxon>Pseudomonadati</taxon>
        <taxon>Pseudomonadota</taxon>
        <taxon>Gammaproteobacteria</taxon>
        <taxon>Alteromonadales</taxon>
        <taxon>Pseudoalteromonadaceae</taxon>
        <taxon>Pseudoalteromonas</taxon>
    </lineage>
</organism>